<feature type="region of interest" description="Disordered" evidence="3">
    <location>
        <begin position="1"/>
        <end position="86"/>
    </location>
</feature>
<evidence type="ECO:0000256" key="2">
    <source>
        <dbReference type="ARBA" id="ARBA00023292"/>
    </source>
</evidence>
<name>A0A4Z2E1P4_9TELE</name>
<protein>
    <submittedName>
        <fullName evidence="5">Laminin subunit beta-1 variant</fullName>
    </submittedName>
</protein>
<evidence type="ECO:0000256" key="3">
    <source>
        <dbReference type="SAM" id="MobiDB-lite"/>
    </source>
</evidence>
<feature type="domain" description="Laminin N-terminal" evidence="4">
    <location>
        <begin position="83"/>
        <end position="129"/>
    </location>
</feature>
<dbReference type="AlphaFoldDB" id="A0A4Z2E1P4"/>
<sequence>MQTSTLHRTEGGREERGWEAISKAMAGGRGQGSGPAPDTTRSNGRCAVKAPRGRAGPEQRRAVKERSCLSRLQEPQDRHDPCPSGSCNPQLGDLMVGRGPRLSASSTCGVDGPQNYCIIGHLEVRGHLK</sequence>
<reference evidence="5 6" key="1">
    <citation type="submission" date="2019-03" db="EMBL/GenBank/DDBJ databases">
        <title>First draft genome of Liparis tanakae, snailfish: a comprehensive survey of snailfish specific genes.</title>
        <authorList>
            <person name="Kim W."/>
            <person name="Song I."/>
            <person name="Jeong J.-H."/>
            <person name="Kim D."/>
            <person name="Kim S."/>
            <person name="Ryu S."/>
            <person name="Song J.Y."/>
            <person name="Lee S.K."/>
        </authorList>
    </citation>
    <scope>NUCLEOTIDE SEQUENCE [LARGE SCALE GENOMIC DNA]</scope>
    <source>
        <tissue evidence="5">Muscle</tissue>
    </source>
</reference>
<accession>A0A4Z2E1P4</accession>
<keyword evidence="6" id="KW-1185">Reference proteome</keyword>
<dbReference type="InterPro" id="IPR008211">
    <property type="entry name" value="Laminin_N"/>
</dbReference>
<evidence type="ECO:0000313" key="6">
    <source>
        <dbReference type="Proteomes" id="UP000314294"/>
    </source>
</evidence>
<proteinExistence type="predicted"/>
<feature type="compositionally biased region" description="Basic and acidic residues" evidence="3">
    <location>
        <begin position="55"/>
        <end position="81"/>
    </location>
</feature>
<gene>
    <name evidence="5" type="primary">LAMBV_1</name>
    <name evidence="5" type="ORF">EYF80_067486</name>
</gene>
<keyword evidence="1" id="KW-1015">Disulfide bond</keyword>
<feature type="compositionally biased region" description="Basic and acidic residues" evidence="3">
    <location>
        <begin position="7"/>
        <end position="18"/>
    </location>
</feature>
<keyword evidence="2" id="KW-0424">Laminin EGF-like domain</keyword>
<dbReference type="OrthoDB" id="5985440at2759"/>
<organism evidence="5 6">
    <name type="scientific">Liparis tanakae</name>
    <name type="common">Tanaka's snailfish</name>
    <dbReference type="NCBI Taxonomy" id="230148"/>
    <lineage>
        <taxon>Eukaryota</taxon>
        <taxon>Metazoa</taxon>
        <taxon>Chordata</taxon>
        <taxon>Craniata</taxon>
        <taxon>Vertebrata</taxon>
        <taxon>Euteleostomi</taxon>
        <taxon>Actinopterygii</taxon>
        <taxon>Neopterygii</taxon>
        <taxon>Teleostei</taxon>
        <taxon>Neoteleostei</taxon>
        <taxon>Acanthomorphata</taxon>
        <taxon>Eupercaria</taxon>
        <taxon>Perciformes</taxon>
        <taxon>Cottioidei</taxon>
        <taxon>Cottales</taxon>
        <taxon>Liparidae</taxon>
        <taxon>Liparis</taxon>
    </lineage>
</organism>
<dbReference type="EMBL" id="SRLO01022677">
    <property type="protein sequence ID" value="TNN22400.1"/>
    <property type="molecule type" value="Genomic_DNA"/>
</dbReference>
<evidence type="ECO:0000259" key="4">
    <source>
        <dbReference type="PROSITE" id="PS51117"/>
    </source>
</evidence>
<dbReference type="PROSITE" id="PS51117">
    <property type="entry name" value="LAMININ_NTER"/>
    <property type="match status" value="1"/>
</dbReference>
<evidence type="ECO:0000313" key="5">
    <source>
        <dbReference type="EMBL" id="TNN22400.1"/>
    </source>
</evidence>
<comment type="caution">
    <text evidence="5">The sequence shown here is derived from an EMBL/GenBank/DDBJ whole genome shotgun (WGS) entry which is preliminary data.</text>
</comment>
<dbReference type="Gene3D" id="2.60.120.260">
    <property type="entry name" value="Galactose-binding domain-like"/>
    <property type="match status" value="1"/>
</dbReference>
<dbReference type="Proteomes" id="UP000314294">
    <property type="component" value="Unassembled WGS sequence"/>
</dbReference>
<evidence type="ECO:0000256" key="1">
    <source>
        <dbReference type="ARBA" id="ARBA00023157"/>
    </source>
</evidence>